<feature type="compositionally biased region" description="Basic residues" evidence="1">
    <location>
        <begin position="176"/>
        <end position="187"/>
    </location>
</feature>
<evidence type="ECO:0000256" key="1">
    <source>
        <dbReference type="SAM" id="MobiDB-lite"/>
    </source>
</evidence>
<dbReference type="GeneID" id="4395323"/>
<feature type="region of interest" description="Disordered" evidence="1">
    <location>
        <begin position="132"/>
        <end position="196"/>
    </location>
</feature>
<accession>Q2GRE9</accession>
<evidence type="ECO:0000313" key="3">
    <source>
        <dbReference type="Proteomes" id="UP000001056"/>
    </source>
</evidence>
<reference evidence="3" key="1">
    <citation type="journal article" date="2015" name="Genome Announc.">
        <title>Draft genome sequence of the cellulolytic fungus Chaetomium globosum.</title>
        <authorList>
            <person name="Cuomo C.A."/>
            <person name="Untereiner W.A."/>
            <person name="Ma L.-J."/>
            <person name="Grabherr M."/>
            <person name="Birren B.W."/>
        </authorList>
    </citation>
    <scope>NUCLEOTIDE SEQUENCE [LARGE SCALE GENOMIC DNA]</scope>
    <source>
        <strain evidence="3">ATCC 6205 / CBS 148.51 / DSM 1962 / NBRC 6347 / NRRL 1970</strain>
    </source>
</reference>
<proteinExistence type="predicted"/>
<dbReference type="HOGENOM" id="CLU_1390061_0_0_1"/>
<dbReference type="AlphaFoldDB" id="Q2GRE9"/>
<dbReference type="VEuPathDB" id="FungiDB:CHGG_09455"/>
<organism evidence="2 3">
    <name type="scientific">Chaetomium globosum (strain ATCC 6205 / CBS 148.51 / DSM 1962 / NBRC 6347 / NRRL 1970)</name>
    <name type="common">Soil fungus</name>
    <dbReference type="NCBI Taxonomy" id="306901"/>
    <lineage>
        <taxon>Eukaryota</taxon>
        <taxon>Fungi</taxon>
        <taxon>Dikarya</taxon>
        <taxon>Ascomycota</taxon>
        <taxon>Pezizomycotina</taxon>
        <taxon>Sordariomycetes</taxon>
        <taxon>Sordariomycetidae</taxon>
        <taxon>Sordariales</taxon>
        <taxon>Chaetomiaceae</taxon>
        <taxon>Chaetomium</taxon>
    </lineage>
</organism>
<dbReference type="RefSeq" id="XP_001227382.1">
    <property type="nucleotide sequence ID" value="XM_001227381.1"/>
</dbReference>
<gene>
    <name evidence="2" type="ORF">CHGG_09455</name>
</gene>
<dbReference type="EMBL" id="CH408034">
    <property type="protein sequence ID" value="EAQ85441.1"/>
    <property type="molecule type" value="Genomic_DNA"/>
</dbReference>
<name>Q2GRE9_CHAGB</name>
<evidence type="ECO:0000313" key="2">
    <source>
        <dbReference type="EMBL" id="EAQ85441.1"/>
    </source>
</evidence>
<sequence length="196" mass="21942">MVHSRTAIQNADLAFVLGLTVADGQRKCPGAVVLGYESPRLARLLEMGLRAPAVFHRDGPINFECCFCRRLLSNDTPRVTVSFDRWTCDDEPGQRQGFEVLVRCIVGQLDEGVHRREAERWRRDVFGNGKVKAGEYGNTGRSGSSGGLHDRKLDNGMEGVHPSPKSIRERKGGNLKQKKKKRSRSKSRCKEHLRAS</sequence>
<keyword evidence="3" id="KW-1185">Reference proteome</keyword>
<dbReference type="Proteomes" id="UP000001056">
    <property type="component" value="Unassembled WGS sequence"/>
</dbReference>
<dbReference type="InParanoid" id="Q2GRE9"/>
<protein>
    <submittedName>
        <fullName evidence="2">Uncharacterized protein</fullName>
    </submittedName>
</protein>